<evidence type="ECO:0000259" key="5">
    <source>
        <dbReference type="PROSITE" id="PS50280"/>
    </source>
</evidence>
<dbReference type="InterPro" id="IPR046341">
    <property type="entry name" value="SET_dom_sf"/>
</dbReference>
<dbReference type="CDD" id="cd20071">
    <property type="entry name" value="SET_SMYD"/>
    <property type="match status" value="1"/>
</dbReference>
<feature type="region of interest" description="Disordered" evidence="4">
    <location>
        <begin position="534"/>
        <end position="555"/>
    </location>
</feature>
<protein>
    <recommendedName>
        <fullName evidence="9">Protein lin-54 homolog</fullName>
    </recommendedName>
</protein>
<dbReference type="PROSITE" id="PS50280">
    <property type="entry name" value="SET"/>
    <property type="match status" value="1"/>
</dbReference>
<feature type="domain" description="SET" evidence="5">
    <location>
        <begin position="889"/>
        <end position="1134"/>
    </location>
</feature>
<sequence>MEHNLEDSLNLESAMGSMDFDHSGVVVSQEDIALETTGHEADIPMEFEHIEEQPMLMDTGSEEIIDFMNDEYTLQEYSVQDEPTPETSGLIESNELIVMSSQNESMIDLQFDPETSQGVTQEVTTQPKFISVKAAVAPRKVKSETAVSGGAPRQVAIAPKPPKLVPAVPKAFPAGKQYAIAPKPVALVTNKNASLVKKMSLASVLQSGGKSTQLGKHIVMMPAGGMQKIKLVTAASGVPTVQYVRNSNNDQAELIKNVTSGNSQNPVMAKVFVQGQQNADNWSQSAVITKLLPQASNLTPHTRYVMQQKTVPISIASNKVLLASPTKQGVKFSKKQIISIKSPTPKLMPLTSQAAATSKKVVISSAPNQNVILKTTAPPKTAQVSKDGNLVVQAQPTQLHPINVPGKGIQYIRLVTNPTAAKVVAKAHPPAQPVPSKGFVLTDGKGNVIQMTARKLVSSQPPPLVLTGSLGAVTKVTAKPQKKLVRIAPVAMKPTQVTQQSRSGQSLLAPLSPMGESNLEEVSDLLEGGHVRDELAEEQGEEGGEEEEEGEEDSKAALRALVANSLQLPAAHTEVEVDFHTHETQIEEDSGSNMDQHDSSNRSEEHSLIVIPSSFGKAQNQMRDDKSYNMDEGLPYLSPKASQQSESDLVSGDHLGLRPRKACNCTKSQCLKLYCDCFANGEFCNGCNCNNCHNNLENEELRQKAIRACLDRNPNAFRPKIGKAKSGGPDIIRRHNKGCNCKRSGCLKNYCECYEAKIACTSMCKCVGCRNVEETLERRRDALRLRDKLRDPLLRPPPATQLKQPCSFMTSEVIEAVCQCLLAAAGEAAAPEPEPLRDVIEEFARCLQDIISASHHSTSLSLLDDPGGAPVATLSRTPRTYIMNSTYSPPYEVLTSDKLGRYVVAKRDLRAGETIFSDEPFVLGPNSETTLVCFNCYLPLLSKFVVCKNCAVAPVCPGEGCPDYLHKKWHTERECNFFKSVKLLNGLHPMTMVQNVGSLLALRAYMKRTIDTPGWQEFMQLETHLQERRGTSIWEFSKNTVRFIQSLIIIDDIPDEDLIQKICAAIDVNSFEVRGPPVPSIGCAEVLRGVYLKAALLAHDCVANTHMAINDNNTLVCHASVDIKKGEPIYYNYTDPLKGTSLRQQNLMIGKYFKCTCDRCSDATEMGTYMSSLICAECKTGYVSRNSPEQWACNNCKKTFDDINIVSRIKCCMDKFDVLNKTDSKELEEYIRNTSLILSPNHYLLLDAKQRLAGVLRDTINREPRPTKKLIKRKMELCKELLPVLETLCPGISRTKAITLYELHAAIVQLAKKLFDGRDLTGSAYLDELTAAEKYLKRSLEMLFIEPGNSPEGELCAKALEEYRALKVMMSNVLDAIHTEGKSYVFEVEGNGSDKPK</sequence>
<comment type="similarity">
    <text evidence="2">Belongs to the lin-54 family.</text>
</comment>
<feature type="region of interest" description="Disordered" evidence="4">
    <location>
        <begin position="584"/>
        <end position="604"/>
    </location>
</feature>
<dbReference type="Pfam" id="PF00856">
    <property type="entry name" value="SET"/>
    <property type="match status" value="1"/>
</dbReference>
<dbReference type="OrthoDB" id="77368at2759"/>
<keyword evidence="3" id="KW-0539">Nucleus</keyword>
<dbReference type="GO" id="GO:0008276">
    <property type="term" value="F:protein methyltransferase activity"/>
    <property type="evidence" value="ECO:0007669"/>
    <property type="project" value="UniProtKB-ARBA"/>
</dbReference>
<dbReference type="InterPro" id="IPR001214">
    <property type="entry name" value="SET_dom"/>
</dbReference>
<proteinExistence type="inferred from homology"/>
<evidence type="ECO:0000256" key="3">
    <source>
        <dbReference type="ARBA" id="ARBA00023242"/>
    </source>
</evidence>
<feature type="domain" description="CRC" evidence="6">
    <location>
        <begin position="659"/>
        <end position="774"/>
    </location>
</feature>
<comment type="subcellular location">
    <subcellularLocation>
        <location evidence="1">Nucleus</location>
    </subcellularLocation>
</comment>
<dbReference type="Gene3D" id="2.170.270.10">
    <property type="entry name" value="SET domain"/>
    <property type="match status" value="1"/>
</dbReference>
<dbReference type="GO" id="GO:0008170">
    <property type="term" value="F:N-methyltransferase activity"/>
    <property type="evidence" value="ECO:0007669"/>
    <property type="project" value="UniProtKB-ARBA"/>
</dbReference>
<accession>A0A9P0BUG5</accession>
<dbReference type="Pfam" id="PF03638">
    <property type="entry name" value="TCR"/>
    <property type="match status" value="2"/>
</dbReference>
<evidence type="ECO:0008006" key="9">
    <source>
        <dbReference type="Google" id="ProtNLM"/>
    </source>
</evidence>
<dbReference type="InterPro" id="IPR053010">
    <property type="entry name" value="SET_SmydA-8"/>
</dbReference>
<reference evidence="7" key="1">
    <citation type="submission" date="2021-12" db="EMBL/GenBank/DDBJ databases">
        <authorList>
            <person name="King R."/>
        </authorList>
    </citation>
    <scope>NUCLEOTIDE SEQUENCE</scope>
</reference>
<feature type="compositionally biased region" description="Polar residues" evidence="4">
    <location>
        <begin position="495"/>
        <end position="506"/>
    </location>
</feature>
<dbReference type="InterPro" id="IPR033467">
    <property type="entry name" value="Tesmin/TSO1-like_CXC"/>
</dbReference>
<dbReference type="SMART" id="SM01114">
    <property type="entry name" value="CXC"/>
    <property type="match status" value="2"/>
</dbReference>
<feature type="region of interest" description="Disordered" evidence="4">
    <location>
        <begin position="494"/>
        <end position="513"/>
    </location>
</feature>
<keyword evidence="8" id="KW-1185">Reference proteome</keyword>
<evidence type="ECO:0000313" key="8">
    <source>
        <dbReference type="Proteomes" id="UP001154114"/>
    </source>
</evidence>
<evidence type="ECO:0000256" key="2">
    <source>
        <dbReference type="ARBA" id="ARBA00007267"/>
    </source>
</evidence>
<evidence type="ECO:0000313" key="7">
    <source>
        <dbReference type="EMBL" id="CAH0588931.1"/>
    </source>
</evidence>
<dbReference type="GO" id="GO:0008757">
    <property type="term" value="F:S-adenosylmethionine-dependent methyltransferase activity"/>
    <property type="evidence" value="ECO:0007669"/>
    <property type="project" value="UniProtKB-ARBA"/>
</dbReference>
<name>A0A9P0BUG5_CHRIL</name>
<dbReference type="Gene3D" id="6.10.140.2220">
    <property type="match status" value="1"/>
</dbReference>
<dbReference type="Proteomes" id="UP001154114">
    <property type="component" value="Chromosome 17"/>
</dbReference>
<dbReference type="GO" id="GO:0005634">
    <property type="term" value="C:nucleus"/>
    <property type="evidence" value="ECO:0007669"/>
    <property type="project" value="UniProtKB-SubCell"/>
</dbReference>
<dbReference type="PANTHER" id="PTHR46455:SF6">
    <property type="entry name" value="RE22408P-RELATED"/>
    <property type="match status" value="1"/>
</dbReference>
<feature type="compositionally biased region" description="Basic and acidic residues" evidence="4">
    <location>
        <begin position="595"/>
        <end position="604"/>
    </location>
</feature>
<evidence type="ECO:0000256" key="4">
    <source>
        <dbReference type="SAM" id="MobiDB-lite"/>
    </source>
</evidence>
<gene>
    <name evidence="7" type="ORF">CINC_LOCUS4158</name>
</gene>
<dbReference type="SUPFAM" id="SSF82199">
    <property type="entry name" value="SET domain"/>
    <property type="match status" value="1"/>
</dbReference>
<dbReference type="InterPro" id="IPR005172">
    <property type="entry name" value="CRC"/>
</dbReference>
<evidence type="ECO:0000256" key="1">
    <source>
        <dbReference type="ARBA" id="ARBA00004123"/>
    </source>
</evidence>
<dbReference type="PANTHER" id="PTHR46455">
    <property type="entry name" value="SET AND MYND DOMAIN CONTAINING, ARTHROPOD-SPECIFIC, MEMBER 4, ISOFORM A"/>
    <property type="match status" value="1"/>
</dbReference>
<dbReference type="Gene3D" id="1.10.220.160">
    <property type="match status" value="1"/>
</dbReference>
<feature type="compositionally biased region" description="Acidic residues" evidence="4">
    <location>
        <begin position="535"/>
        <end position="552"/>
    </location>
</feature>
<organism evidence="7 8">
    <name type="scientific">Chrysodeixis includens</name>
    <name type="common">Soybean looper</name>
    <name type="synonym">Pseudoplusia includens</name>
    <dbReference type="NCBI Taxonomy" id="689277"/>
    <lineage>
        <taxon>Eukaryota</taxon>
        <taxon>Metazoa</taxon>
        <taxon>Ecdysozoa</taxon>
        <taxon>Arthropoda</taxon>
        <taxon>Hexapoda</taxon>
        <taxon>Insecta</taxon>
        <taxon>Pterygota</taxon>
        <taxon>Neoptera</taxon>
        <taxon>Endopterygota</taxon>
        <taxon>Lepidoptera</taxon>
        <taxon>Glossata</taxon>
        <taxon>Ditrysia</taxon>
        <taxon>Noctuoidea</taxon>
        <taxon>Noctuidae</taxon>
        <taxon>Plusiinae</taxon>
        <taxon>Chrysodeixis</taxon>
    </lineage>
</organism>
<dbReference type="EMBL" id="LR824020">
    <property type="protein sequence ID" value="CAH0588931.1"/>
    <property type="molecule type" value="Genomic_DNA"/>
</dbReference>
<evidence type="ECO:0000259" key="6">
    <source>
        <dbReference type="PROSITE" id="PS51634"/>
    </source>
</evidence>
<dbReference type="PROSITE" id="PS51634">
    <property type="entry name" value="CRC"/>
    <property type="match status" value="1"/>
</dbReference>